<gene>
    <name evidence="2" type="ORF">MVES_001425</name>
</gene>
<dbReference type="EMBL" id="KZ454989">
    <property type="protein sequence ID" value="PKI84665.1"/>
    <property type="molecule type" value="Genomic_DNA"/>
</dbReference>
<organism evidence="2 3">
    <name type="scientific">Malassezia vespertilionis</name>
    <dbReference type="NCBI Taxonomy" id="2020962"/>
    <lineage>
        <taxon>Eukaryota</taxon>
        <taxon>Fungi</taxon>
        <taxon>Dikarya</taxon>
        <taxon>Basidiomycota</taxon>
        <taxon>Ustilaginomycotina</taxon>
        <taxon>Malasseziomycetes</taxon>
        <taxon>Malasseziales</taxon>
        <taxon>Malasseziaceae</taxon>
        <taxon>Malassezia</taxon>
    </lineage>
</organism>
<proteinExistence type="predicted"/>
<name>A0A2N1JDP2_9BASI</name>
<dbReference type="STRING" id="2020962.A0A2N1JDP2"/>
<sequence length="590" mass="63248">MDAVRIRVRTLQPLPEAQFVVPVRAGVDTLADLRERVSQAVLRNFAAPGEQAVPASALVVCMDEFALLDEFGTGAFRDNDMLTVKWPAGRAEEAAAARIRTEIGVPQTYPGAGDAQRAAAIFTGPPPYRSLEYEGDMEDDVGDSDYVSDTLLRSVGPDEATNKAMLFGSDASAASLSGDEAWETNSDSDVQSSSLEHSTISSSQSSSLEHSTLSSSQSSSLEHSTISSSQSSSLEHSTLSSSQSSTLEHSTISSSQSSSLEHSTLSSSQSSSLEHSTISSSQSSSLEHSTLSSSQSSSLEHSTISSSQSSSLEHSTLSSSQSSTSASHSDSASSDMDTNTTTDSDTSAPSIAPTNYVPPGMGKARTRRKNQKRRARRQAQEEAQFLVDAAPRMVGVEQWAHPASQSTLLPPGGGALDILPTPHAEPHNAALESTAANMLAHTTVGYRKRKQRAENTTSHNALYIDRPRRVPPPSMRDPSELPEELTFSSTDCNVYYDDPWGLSIGYDAENDATQSYLETQRQVRFALEQEKYAEAAGTAAALAEPTPDEALRAALPAAFGRGNEAPQLDMHQDDAMRQRLRTLRAHVFRT</sequence>
<keyword evidence="3" id="KW-1185">Reference proteome</keyword>
<dbReference type="Proteomes" id="UP000232875">
    <property type="component" value="Unassembled WGS sequence"/>
</dbReference>
<evidence type="ECO:0000313" key="3">
    <source>
        <dbReference type="Proteomes" id="UP000232875"/>
    </source>
</evidence>
<feature type="region of interest" description="Disordered" evidence="1">
    <location>
        <begin position="450"/>
        <end position="483"/>
    </location>
</feature>
<reference evidence="2 3" key="1">
    <citation type="submission" date="2017-10" db="EMBL/GenBank/DDBJ databases">
        <title>A novel species of cold-tolerant Malassezia isolated from bats.</title>
        <authorList>
            <person name="Lorch J.M."/>
            <person name="Palmer J.M."/>
            <person name="Vanderwolf K.J."/>
            <person name="Schmidt K.Z."/>
            <person name="Verant M.L."/>
            <person name="Weller T.J."/>
            <person name="Blehert D.S."/>
        </authorList>
    </citation>
    <scope>NUCLEOTIDE SEQUENCE [LARGE SCALE GENOMIC DNA]</scope>
    <source>
        <strain evidence="2 3">NWHC:44797-103</strain>
    </source>
</reference>
<feature type="region of interest" description="Disordered" evidence="1">
    <location>
        <begin position="178"/>
        <end position="381"/>
    </location>
</feature>
<feature type="compositionally biased region" description="Low complexity" evidence="1">
    <location>
        <begin position="191"/>
        <end position="347"/>
    </location>
</feature>
<dbReference type="AlphaFoldDB" id="A0A2N1JDP2"/>
<dbReference type="OrthoDB" id="3362776at2759"/>
<accession>A0A2N1JDP2</accession>
<protein>
    <submittedName>
        <fullName evidence="2">Uncharacterized protein</fullName>
    </submittedName>
</protein>
<feature type="compositionally biased region" description="Basic residues" evidence="1">
    <location>
        <begin position="364"/>
        <end position="377"/>
    </location>
</feature>
<evidence type="ECO:0000313" key="2">
    <source>
        <dbReference type="EMBL" id="PKI84665.1"/>
    </source>
</evidence>
<evidence type="ECO:0000256" key="1">
    <source>
        <dbReference type="SAM" id="MobiDB-lite"/>
    </source>
</evidence>